<evidence type="ECO:0000313" key="2">
    <source>
        <dbReference type="Proteomes" id="UP000288758"/>
    </source>
</evidence>
<evidence type="ECO:0000313" key="1">
    <source>
        <dbReference type="EMBL" id="QAT82750.1"/>
    </source>
</evidence>
<dbReference type="Proteomes" id="UP000288758">
    <property type="component" value="Chromosome"/>
</dbReference>
<organism evidence="1 2">
    <name type="scientific">Corallococcus coralloides</name>
    <name type="common">Myxococcus coralloides</name>
    <dbReference type="NCBI Taxonomy" id="184914"/>
    <lineage>
        <taxon>Bacteria</taxon>
        <taxon>Pseudomonadati</taxon>
        <taxon>Myxococcota</taxon>
        <taxon>Myxococcia</taxon>
        <taxon>Myxococcales</taxon>
        <taxon>Cystobacterineae</taxon>
        <taxon>Myxococcaceae</taxon>
        <taxon>Corallococcus</taxon>
    </lineage>
</organism>
<accession>A0A410RLI0</accession>
<dbReference type="AlphaFoldDB" id="A0A410RLI0"/>
<proteinExistence type="predicted"/>
<protein>
    <submittedName>
        <fullName evidence="1">Uncharacterized protein</fullName>
    </submittedName>
</protein>
<reference evidence="1 2" key="1">
    <citation type="submission" date="2018-12" db="EMBL/GenBank/DDBJ databases">
        <title>Complete Genome Sequence of the Corallopyronin A producing Myxobacterium Corallococcus coralloides B035.</title>
        <authorList>
            <person name="Bouhired S.M."/>
            <person name="Rupp O."/>
            <person name="Blom J."/>
            <person name="Schaeberle T.F."/>
            <person name="Kehraus S."/>
            <person name="Schiefer A."/>
            <person name="Pfarr K."/>
            <person name="Goesmann A."/>
            <person name="Hoerauf A."/>
            <person name="Koenig G.M."/>
        </authorList>
    </citation>
    <scope>NUCLEOTIDE SEQUENCE [LARGE SCALE GENOMIC DNA]</scope>
    <source>
        <strain evidence="1 2">B035</strain>
    </source>
</reference>
<sequence>MLTGWLGRLSAGLVLVLSLTACGTPGSRTLPVGMHGYGRYHSASPASFTPDPAWGGAGPSGTVGGEELGRYLAFIREKRAALKQPAVMETERQVGHAALNDLMLWASARTEEELARDAPLEVYLRLKAKHAQALLEDGKRSARAEAKLEEFHRWADARRQVLADAHFRRLGSDGLLTESALYEETQLALVEAVLDWASTHMEDPDFPRKSPSEVALYLLARDSLLASAVEAGRFAPPVWDPAREPPGIPPEELVLEIALGLLPVTGEVADVGGVVLGRSLLGYPLTDGERLLCAVSVALPVVSGRLLSEGAQGAERVALLTGRSLREVQVLQRVVQHLSPREAQELRQVLRAAGRGESVSVEDVEKLRALAKRLEAPLAEAGRVLARGKRVALVGSRATAEGARLVPGSAEHLAQAWVDYQFRHPEKYRSFKYAVDPEWERLYQTVIQNKGAGSAFEQSVLQSRKLPKNTDLLLPPPGSKAQGFVPDAVTGHKGDLVWGSPYDFVEVKGRKEMAFTGNLKAMIEYVQKYGGSLELWIRSAKHPEGATRLTEPLTKELRNLEKQGQSTVRPFP</sequence>
<dbReference type="RefSeq" id="WP_128795026.1">
    <property type="nucleotide sequence ID" value="NZ_CP034669.1"/>
</dbReference>
<name>A0A410RLI0_CORCK</name>
<gene>
    <name evidence="1" type="ORF">EJ065_1146</name>
</gene>
<dbReference type="EMBL" id="CP034669">
    <property type="protein sequence ID" value="QAT82750.1"/>
    <property type="molecule type" value="Genomic_DNA"/>
</dbReference>